<gene>
    <name evidence="2" type="ORF">LR48_Vigan03g134700</name>
</gene>
<name>A0A0L9U5C5_PHAAN</name>
<sequence length="160" mass="17971">MYRKLDKPTSQGRWVFAGTLGGCLFLLGGAQRWSSSVWPSNLSMKRICLCAPCAYNIKENSETKNKQTTSSKERLRFEAPPSRGCSATTSVCENGERKRKPKGHRTARGCVPLCCWTDEEERQRKGNTNGLLSSNVKIQRKFILRETFRGGVHPFGLQGK</sequence>
<feature type="region of interest" description="Disordered" evidence="1">
    <location>
        <begin position="62"/>
        <end position="82"/>
    </location>
</feature>
<protein>
    <submittedName>
        <fullName evidence="2">Uncharacterized protein</fullName>
    </submittedName>
</protein>
<accession>A0A0L9U5C5</accession>
<dbReference type="AlphaFoldDB" id="A0A0L9U5C5"/>
<evidence type="ECO:0000313" key="3">
    <source>
        <dbReference type="Proteomes" id="UP000053144"/>
    </source>
</evidence>
<dbReference type="EMBL" id="CM003373">
    <property type="protein sequence ID" value="KOM37965.1"/>
    <property type="molecule type" value="Genomic_DNA"/>
</dbReference>
<dbReference type="Proteomes" id="UP000053144">
    <property type="component" value="Chromosome 3"/>
</dbReference>
<feature type="compositionally biased region" description="Basic and acidic residues" evidence="1">
    <location>
        <begin position="62"/>
        <end position="77"/>
    </location>
</feature>
<dbReference type="Gramene" id="KOM37965">
    <property type="protein sequence ID" value="KOM37965"/>
    <property type="gene ID" value="LR48_Vigan03g134700"/>
</dbReference>
<reference evidence="3" key="1">
    <citation type="journal article" date="2015" name="Proc. Natl. Acad. Sci. U.S.A.">
        <title>Genome sequencing of adzuki bean (Vigna angularis) provides insight into high starch and low fat accumulation and domestication.</title>
        <authorList>
            <person name="Yang K."/>
            <person name="Tian Z."/>
            <person name="Chen C."/>
            <person name="Luo L."/>
            <person name="Zhao B."/>
            <person name="Wang Z."/>
            <person name="Yu L."/>
            <person name="Li Y."/>
            <person name="Sun Y."/>
            <person name="Li W."/>
            <person name="Chen Y."/>
            <person name="Li Y."/>
            <person name="Zhang Y."/>
            <person name="Ai D."/>
            <person name="Zhao J."/>
            <person name="Shang C."/>
            <person name="Ma Y."/>
            <person name="Wu B."/>
            <person name="Wang M."/>
            <person name="Gao L."/>
            <person name="Sun D."/>
            <person name="Zhang P."/>
            <person name="Guo F."/>
            <person name="Wang W."/>
            <person name="Li Y."/>
            <person name="Wang J."/>
            <person name="Varshney R.K."/>
            <person name="Wang J."/>
            <person name="Ling H.Q."/>
            <person name="Wan P."/>
        </authorList>
    </citation>
    <scope>NUCLEOTIDE SEQUENCE</scope>
    <source>
        <strain evidence="3">cv. Jingnong 6</strain>
    </source>
</reference>
<evidence type="ECO:0000256" key="1">
    <source>
        <dbReference type="SAM" id="MobiDB-lite"/>
    </source>
</evidence>
<organism evidence="2 3">
    <name type="scientific">Phaseolus angularis</name>
    <name type="common">Azuki bean</name>
    <name type="synonym">Vigna angularis</name>
    <dbReference type="NCBI Taxonomy" id="3914"/>
    <lineage>
        <taxon>Eukaryota</taxon>
        <taxon>Viridiplantae</taxon>
        <taxon>Streptophyta</taxon>
        <taxon>Embryophyta</taxon>
        <taxon>Tracheophyta</taxon>
        <taxon>Spermatophyta</taxon>
        <taxon>Magnoliopsida</taxon>
        <taxon>eudicotyledons</taxon>
        <taxon>Gunneridae</taxon>
        <taxon>Pentapetalae</taxon>
        <taxon>rosids</taxon>
        <taxon>fabids</taxon>
        <taxon>Fabales</taxon>
        <taxon>Fabaceae</taxon>
        <taxon>Papilionoideae</taxon>
        <taxon>50 kb inversion clade</taxon>
        <taxon>NPAAA clade</taxon>
        <taxon>indigoferoid/millettioid clade</taxon>
        <taxon>Phaseoleae</taxon>
        <taxon>Vigna</taxon>
    </lineage>
</organism>
<evidence type="ECO:0000313" key="2">
    <source>
        <dbReference type="EMBL" id="KOM37965.1"/>
    </source>
</evidence>
<proteinExistence type="predicted"/>